<dbReference type="EMBL" id="JAEPQZ010000004">
    <property type="protein sequence ID" value="KAG2182291.1"/>
    <property type="molecule type" value="Genomic_DNA"/>
</dbReference>
<sequence length="318" mass="34534">MKETLANANFPRDGEGRVYHIGVRYGEVANRILTVGDPARAKAIARWLDTESDSGKPVFTNQSHRGFLTITGRYKGVPVSIMAIGMGNCMMDFFVRETRAVTTGTLAIIRFGSCGSLSQNAPTGSIVIPQGGYCIRKNLEYFVKEKNRLFKGPVEPYMISGVFDADEEMSAILTKELEKAIEPISGKHGVGSVIANGLNADGCSFYSSQGRKDPAFWDDNDSVIQEALSAHPETVSLEMETSMLFHLAECAREQNPIKAAGCMQVFADRIGNGFIHPDTVAVLEPAVGKAVLEALIQVQVDNEMSEEGTVWQTTASEA</sequence>
<name>A0A8H7PY64_MORIS</name>
<dbReference type="InterPro" id="IPR000845">
    <property type="entry name" value="Nucleoside_phosphorylase_d"/>
</dbReference>
<dbReference type="GO" id="GO:0005829">
    <property type="term" value="C:cytosol"/>
    <property type="evidence" value="ECO:0007669"/>
    <property type="project" value="TreeGrafter"/>
</dbReference>
<dbReference type="Gene3D" id="3.40.50.1580">
    <property type="entry name" value="Nucleoside phosphorylase domain"/>
    <property type="match status" value="1"/>
</dbReference>
<evidence type="ECO:0000313" key="2">
    <source>
        <dbReference type="EMBL" id="KAG2182291.1"/>
    </source>
</evidence>
<proteinExistence type="predicted"/>
<dbReference type="OrthoDB" id="416752at2759"/>
<dbReference type="Pfam" id="PF01048">
    <property type="entry name" value="PNP_UDP_1"/>
    <property type="match status" value="1"/>
</dbReference>
<comment type="caution">
    <text evidence="2">The sequence shown here is derived from an EMBL/GenBank/DDBJ whole genome shotgun (WGS) entry which is preliminary data.</text>
</comment>
<gene>
    <name evidence="2" type="ORF">INT43_007218</name>
</gene>
<dbReference type="CDD" id="cd17769">
    <property type="entry name" value="NP_TgUP-like"/>
    <property type="match status" value="1"/>
</dbReference>
<reference evidence="2" key="1">
    <citation type="submission" date="2020-12" db="EMBL/GenBank/DDBJ databases">
        <title>Metabolic potential, ecology and presence of endohyphal bacteria is reflected in genomic diversity of Mucoromycotina.</title>
        <authorList>
            <person name="Muszewska A."/>
            <person name="Okrasinska A."/>
            <person name="Steczkiewicz K."/>
            <person name="Drgas O."/>
            <person name="Orlowska M."/>
            <person name="Perlinska-Lenart U."/>
            <person name="Aleksandrzak-Piekarczyk T."/>
            <person name="Szatraj K."/>
            <person name="Zielenkiewicz U."/>
            <person name="Pilsyk S."/>
            <person name="Malc E."/>
            <person name="Mieczkowski P."/>
            <person name="Kruszewska J.S."/>
            <person name="Biernat P."/>
            <person name="Pawlowska J."/>
        </authorList>
    </citation>
    <scope>NUCLEOTIDE SEQUENCE</scope>
    <source>
        <strain evidence="2">WA0000067209</strain>
    </source>
</reference>
<evidence type="ECO:0000259" key="1">
    <source>
        <dbReference type="Pfam" id="PF01048"/>
    </source>
</evidence>
<dbReference type="PANTHER" id="PTHR43691">
    <property type="entry name" value="URIDINE PHOSPHORYLASE"/>
    <property type="match status" value="1"/>
</dbReference>
<organism evidence="2 3">
    <name type="scientific">Mortierella isabellina</name>
    <name type="common">Filamentous fungus</name>
    <name type="synonym">Umbelopsis isabellina</name>
    <dbReference type="NCBI Taxonomy" id="91625"/>
    <lineage>
        <taxon>Eukaryota</taxon>
        <taxon>Fungi</taxon>
        <taxon>Fungi incertae sedis</taxon>
        <taxon>Mucoromycota</taxon>
        <taxon>Mucoromycotina</taxon>
        <taxon>Umbelopsidomycetes</taxon>
        <taxon>Umbelopsidales</taxon>
        <taxon>Umbelopsidaceae</taxon>
        <taxon>Umbelopsis</taxon>
    </lineage>
</organism>
<protein>
    <recommendedName>
        <fullName evidence="1">Nucleoside phosphorylase domain-containing protein</fullName>
    </recommendedName>
</protein>
<dbReference type="Proteomes" id="UP000654370">
    <property type="component" value="Unassembled WGS sequence"/>
</dbReference>
<evidence type="ECO:0000313" key="3">
    <source>
        <dbReference type="Proteomes" id="UP000654370"/>
    </source>
</evidence>
<accession>A0A8H7PY64</accession>
<keyword evidence="3" id="KW-1185">Reference proteome</keyword>
<dbReference type="GO" id="GO:0004850">
    <property type="term" value="F:uridine phosphorylase activity"/>
    <property type="evidence" value="ECO:0007669"/>
    <property type="project" value="TreeGrafter"/>
</dbReference>
<dbReference type="GO" id="GO:0006218">
    <property type="term" value="P:uridine catabolic process"/>
    <property type="evidence" value="ECO:0007669"/>
    <property type="project" value="TreeGrafter"/>
</dbReference>
<feature type="domain" description="Nucleoside phosphorylase" evidence="1">
    <location>
        <begin position="31"/>
        <end position="260"/>
    </location>
</feature>
<dbReference type="PANTHER" id="PTHR43691:SF14">
    <property type="entry name" value="URIDINE PHOSPHORYLASE"/>
    <property type="match status" value="1"/>
</dbReference>
<dbReference type="AlphaFoldDB" id="A0A8H7PY64"/>
<dbReference type="InterPro" id="IPR035994">
    <property type="entry name" value="Nucleoside_phosphorylase_sf"/>
</dbReference>
<dbReference type="SUPFAM" id="SSF53167">
    <property type="entry name" value="Purine and uridine phosphorylases"/>
    <property type="match status" value="1"/>
</dbReference>